<evidence type="ECO:0000256" key="2">
    <source>
        <dbReference type="ARBA" id="ARBA00023043"/>
    </source>
</evidence>
<evidence type="ECO:0000256" key="1">
    <source>
        <dbReference type="ARBA" id="ARBA00022737"/>
    </source>
</evidence>
<reference evidence="4" key="2">
    <citation type="submission" date="2015-02" db="UniProtKB">
        <authorList>
            <consortium name="EnsemblMetazoa"/>
        </authorList>
    </citation>
    <scope>IDENTIFICATION</scope>
</reference>
<dbReference type="SUPFAM" id="SSF48403">
    <property type="entry name" value="Ankyrin repeat"/>
    <property type="match status" value="2"/>
</dbReference>
<dbReference type="InterPro" id="IPR036770">
    <property type="entry name" value="Ankyrin_rpt-contain_sf"/>
</dbReference>
<dbReference type="EnsemblMetazoa" id="SMAR000986-RA">
    <property type="protein sequence ID" value="SMAR000986-PA"/>
    <property type="gene ID" value="SMAR000986"/>
</dbReference>
<dbReference type="PANTHER" id="PTHR24198">
    <property type="entry name" value="ANKYRIN REPEAT AND PROTEIN KINASE DOMAIN-CONTAINING PROTEIN"/>
    <property type="match status" value="1"/>
</dbReference>
<organism evidence="4 5">
    <name type="scientific">Strigamia maritima</name>
    <name type="common">European centipede</name>
    <name type="synonym">Geophilus maritimus</name>
    <dbReference type="NCBI Taxonomy" id="126957"/>
    <lineage>
        <taxon>Eukaryota</taxon>
        <taxon>Metazoa</taxon>
        <taxon>Ecdysozoa</taxon>
        <taxon>Arthropoda</taxon>
        <taxon>Myriapoda</taxon>
        <taxon>Chilopoda</taxon>
        <taxon>Pleurostigmophora</taxon>
        <taxon>Geophilomorpha</taxon>
        <taxon>Linotaeniidae</taxon>
        <taxon>Strigamia</taxon>
    </lineage>
</organism>
<evidence type="ECO:0000313" key="4">
    <source>
        <dbReference type="EnsemblMetazoa" id="SMAR000986-PA"/>
    </source>
</evidence>
<protein>
    <submittedName>
        <fullName evidence="4">Uncharacterized protein</fullName>
    </submittedName>
</protein>
<proteinExistence type="predicted"/>
<feature type="repeat" description="ANK" evidence="3">
    <location>
        <begin position="338"/>
        <end position="370"/>
    </location>
</feature>
<dbReference type="PROSITE" id="PS50297">
    <property type="entry name" value="ANK_REP_REGION"/>
    <property type="match status" value="4"/>
</dbReference>
<name>T1IJC3_STRMM</name>
<dbReference type="HOGENOM" id="CLU_714179_0_0_1"/>
<dbReference type="STRING" id="126957.T1IJC3"/>
<dbReference type="Gene3D" id="1.25.40.20">
    <property type="entry name" value="Ankyrin repeat-containing domain"/>
    <property type="match status" value="4"/>
</dbReference>
<dbReference type="PhylomeDB" id="T1IJC3"/>
<keyword evidence="1" id="KW-0677">Repeat</keyword>
<dbReference type="Pfam" id="PF00023">
    <property type="entry name" value="Ank"/>
    <property type="match status" value="1"/>
</dbReference>
<dbReference type="InterPro" id="IPR002110">
    <property type="entry name" value="Ankyrin_rpt"/>
</dbReference>
<evidence type="ECO:0000256" key="3">
    <source>
        <dbReference type="PROSITE-ProRule" id="PRU00023"/>
    </source>
</evidence>
<reference evidence="5" key="1">
    <citation type="submission" date="2011-05" db="EMBL/GenBank/DDBJ databases">
        <authorList>
            <person name="Richards S.R."/>
            <person name="Qu J."/>
            <person name="Jiang H."/>
            <person name="Jhangiani S.N."/>
            <person name="Agravi P."/>
            <person name="Goodspeed R."/>
            <person name="Gross S."/>
            <person name="Mandapat C."/>
            <person name="Jackson L."/>
            <person name="Mathew T."/>
            <person name="Pu L."/>
            <person name="Thornton R."/>
            <person name="Saada N."/>
            <person name="Wilczek-Boney K.B."/>
            <person name="Lee S."/>
            <person name="Kovar C."/>
            <person name="Wu Y."/>
            <person name="Scherer S.E."/>
            <person name="Worley K.C."/>
            <person name="Muzny D.M."/>
            <person name="Gibbs R."/>
        </authorList>
    </citation>
    <scope>NUCLEOTIDE SEQUENCE</scope>
    <source>
        <strain evidence="5">Brora</strain>
    </source>
</reference>
<accession>T1IJC3</accession>
<dbReference type="PANTHER" id="PTHR24198:SF165">
    <property type="entry name" value="ANKYRIN REPEAT-CONTAINING PROTEIN-RELATED"/>
    <property type="match status" value="1"/>
</dbReference>
<dbReference type="PROSITE" id="PS50088">
    <property type="entry name" value="ANK_REPEAT"/>
    <property type="match status" value="5"/>
</dbReference>
<dbReference type="PRINTS" id="PR01415">
    <property type="entry name" value="ANKYRIN"/>
</dbReference>
<dbReference type="eggNOG" id="KOG0504">
    <property type="taxonomic scope" value="Eukaryota"/>
</dbReference>
<dbReference type="EMBL" id="JH430253">
    <property type="status" value="NOT_ANNOTATED_CDS"/>
    <property type="molecule type" value="Genomic_DNA"/>
</dbReference>
<keyword evidence="5" id="KW-1185">Reference proteome</keyword>
<feature type="repeat" description="ANK" evidence="3">
    <location>
        <begin position="109"/>
        <end position="141"/>
    </location>
</feature>
<dbReference type="SMART" id="SM00248">
    <property type="entry name" value="ANK"/>
    <property type="match status" value="11"/>
</dbReference>
<dbReference type="OMA" id="FIACENK"/>
<keyword evidence="2 3" id="KW-0040">ANK repeat</keyword>
<evidence type="ECO:0000313" key="5">
    <source>
        <dbReference type="Proteomes" id="UP000014500"/>
    </source>
</evidence>
<feature type="repeat" description="ANK" evidence="3">
    <location>
        <begin position="76"/>
        <end position="108"/>
    </location>
</feature>
<dbReference type="AlphaFoldDB" id="T1IJC3"/>
<dbReference type="Pfam" id="PF12796">
    <property type="entry name" value="Ank_2"/>
    <property type="match status" value="3"/>
</dbReference>
<feature type="repeat" description="ANK" evidence="3">
    <location>
        <begin position="142"/>
        <end position="174"/>
    </location>
</feature>
<sequence>MDFSEAWDHACSTVGLAARKGSLITLKKLVERGKPVDVADNRGWRPLHEAVNKHHIECVRFLLTQENTDINWRTFQDDTPLHLACARNSSDIVKLLLDHGADIDVKNHEWKTPLILAVANSGKEIVSLLLEHSIDVNTMDVNEWTALHFAVANKNLALLKLLLRYNADFRVRDEHGRTAMFIACENKCFECLKVLFEFASLKGERNIINVTANDGANALIIAAEKGCLKTLKYLIENGVNVNQITNDGYLALHLAVAVAGDIECVKLLLEKTNLEILKQPNVRDLIHLAVARKRCEMLQLLLTTNLPFDVECKLPHVPKLVIYDRYNVQRANFQIENATFTPLGRAVYTDDEKSMELLLKAGANPNAISPMCIPPLTLCFDHHNSNHDILRTLLKAGAVVNYSKVDWCESEAAVLAIHYNKWDYLNTLILAGVDDISFTFNIVTSEERGTFTL</sequence>
<dbReference type="Proteomes" id="UP000014500">
    <property type="component" value="Unassembled WGS sequence"/>
</dbReference>
<feature type="repeat" description="ANK" evidence="3">
    <location>
        <begin position="214"/>
        <end position="246"/>
    </location>
</feature>